<dbReference type="Gene3D" id="3.30.497.10">
    <property type="entry name" value="Antithrombin, subunit I, domain 2"/>
    <property type="match status" value="2"/>
</dbReference>
<protein>
    <submittedName>
        <fullName evidence="5">Plasminogen activator inhibitor 1</fullName>
    </submittedName>
</protein>
<accession>A0A9Q0RX94</accession>
<proteinExistence type="inferred from homology"/>
<dbReference type="EMBL" id="WJQU01000004">
    <property type="protein sequence ID" value="KAJ6635816.1"/>
    <property type="molecule type" value="Genomic_DNA"/>
</dbReference>
<dbReference type="InterPro" id="IPR036186">
    <property type="entry name" value="Serpin_sf"/>
</dbReference>
<evidence type="ECO:0000259" key="4">
    <source>
        <dbReference type="SMART" id="SM00093"/>
    </source>
</evidence>
<dbReference type="InterPro" id="IPR023795">
    <property type="entry name" value="Serpin_CS"/>
</dbReference>
<dbReference type="Proteomes" id="UP001151699">
    <property type="component" value="Chromosome C"/>
</dbReference>
<dbReference type="PROSITE" id="PS00284">
    <property type="entry name" value="SERPIN"/>
    <property type="match status" value="1"/>
</dbReference>
<dbReference type="InterPro" id="IPR000215">
    <property type="entry name" value="Serpin_fam"/>
</dbReference>
<keyword evidence="1" id="KW-0646">Protease inhibitor</keyword>
<dbReference type="InterPro" id="IPR042178">
    <property type="entry name" value="Serpin_sf_1"/>
</dbReference>
<evidence type="ECO:0000313" key="6">
    <source>
        <dbReference type="Proteomes" id="UP001151699"/>
    </source>
</evidence>
<evidence type="ECO:0000256" key="3">
    <source>
        <dbReference type="RuleBase" id="RU000411"/>
    </source>
</evidence>
<evidence type="ECO:0000313" key="5">
    <source>
        <dbReference type="EMBL" id="KAJ6635816.1"/>
    </source>
</evidence>
<dbReference type="GO" id="GO:0004867">
    <property type="term" value="F:serine-type endopeptidase inhibitor activity"/>
    <property type="evidence" value="ECO:0007669"/>
    <property type="project" value="UniProtKB-KW"/>
</dbReference>
<evidence type="ECO:0000256" key="2">
    <source>
        <dbReference type="ARBA" id="ARBA00022900"/>
    </source>
</evidence>
<keyword evidence="6" id="KW-1185">Reference proteome</keyword>
<dbReference type="InterPro" id="IPR023796">
    <property type="entry name" value="Serpin_dom"/>
</dbReference>
<dbReference type="PANTHER" id="PTHR11461:SF130">
    <property type="entry name" value="SERPIN 85F"/>
    <property type="match status" value="1"/>
</dbReference>
<comment type="caution">
    <text evidence="5">The sequence shown here is derived from an EMBL/GenBank/DDBJ whole genome shotgun (WGS) entry which is preliminary data.</text>
</comment>
<dbReference type="OrthoDB" id="8179360at2759"/>
<dbReference type="Gene3D" id="2.30.39.10">
    <property type="entry name" value="Alpha-1-antitrypsin, domain 1"/>
    <property type="match status" value="1"/>
</dbReference>
<dbReference type="SMART" id="SM00093">
    <property type="entry name" value="SERPIN"/>
    <property type="match status" value="1"/>
</dbReference>
<keyword evidence="2" id="KW-0722">Serine protease inhibitor</keyword>
<reference evidence="5" key="1">
    <citation type="submission" date="2022-07" db="EMBL/GenBank/DDBJ databases">
        <authorList>
            <person name="Trinca V."/>
            <person name="Uliana J.V.C."/>
            <person name="Torres T.T."/>
            <person name="Ward R.J."/>
            <person name="Monesi N."/>
        </authorList>
    </citation>
    <scope>NUCLEOTIDE SEQUENCE</scope>
    <source>
        <strain evidence="5">HSMRA1968</strain>
        <tissue evidence="5">Whole embryos</tissue>
    </source>
</reference>
<feature type="domain" description="Serpin" evidence="4">
    <location>
        <begin position="1045"/>
        <end position="1665"/>
    </location>
</feature>
<dbReference type="GO" id="GO:0005615">
    <property type="term" value="C:extracellular space"/>
    <property type="evidence" value="ECO:0007669"/>
    <property type="project" value="InterPro"/>
</dbReference>
<dbReference type="SUPFAM" id="SSF56574">
    <property type="entry name" value="Serpins"/>
    <property type="match status" value="1"/>
</dbReference>
<dbReference type="PANTHER" id="PTHR11461">
    <property type="entry name" value="SERINE PROTEASE INHIBITOR, SERPIN"/>
    <property type="match status" value="1"/>
</dbReference>
<comment type="similarity">
    <text evidence="3">Belongs to the serpin family.</text>
</comment>
<sequence length="1671" mass="186825">MARHSGFSSVVHESFCDCFCNSGAIHLFLEKKLSISLETPTSSALIFQTIVVIAMLCYQSNAAGTGARTFSWLPFFGWGGGNTAGTSQPEVEAPVERYEVSPNQEVEEPAHHLTRGKRSFSWPSFLGGGGSTEVEAPEVAAASDQIAPQQNVEIPAQQVPIGYHYPIWRVHKYNGIELKPMPISLVNRQHVQHLQKLYTRVPHTQLQQRLHFRPNQGNIHLILNRRENNQLPGKPNCTPKAIVPIPPELQDLADKFGIKDASKLPSLEDAMNLLGTTTRAETIQTIRELAATPDGMSLIRQFLATDEGAAASEDPNANTQCNDTPTQQFTPQLPNNINRPHQQIQTPNFHHEATHQQFPNLQPPKQHETYGLPNVQPATYFHAIDSSSQNIYPPQTNIMSLVKSEGIPHEEYGVPNEIVSTAHSEYQGYNLPNQSDKEVQHGGHETYGLPNLKPAVSFRQNYYAPSISQEESVKSDAIPHKEYNVPNAVSSSDHEIQEPHQEYGVPIRDESHGSEQQQGIYDLPKNEELVNFQSEGKYPPPIPHDEYGVPKTVESNASDQSVQQHEEYGLPMNEEAVNFHSQGFYPPSVVEDTISDHQTQVPHEVYGLPNQEQVPPHADSDVSFIHPHEVYAVPEQTNVQHNEQNLSVPHQEYALPTGPDTHNFAQHESYALPHQQFFDQQNTFNQQQSTQYGTPTKYNSNNVLTSVPILRQVDGALDRTHTSLQIGQLLTTTARPNAGFLERVTSWTNYFTPPGPTIPIVPPQVTEDVQESAPPSPNAYTIPIPKIPEISEPQIPGLPPAPQLPNVYIPKKFFVPSTGNQGPFFRPENPRPAVGNVNEHALPHLQPQPFDGQTVEEFVPDVSHLPLDDRNLGHDLRTSYGIRTHPKSYAADSSHAASETNEQLISVVSAPNQSGRHLDQIEIEEIVGNDVVDEKQGKKGKKYGPQRISPYDSYATGKLNRANADAINKLIPTQKPTILSRIEDASMIDAIATMTRICVICHFLVQTASHEYGIQLDYERPHHVYNQKQIMPSILMVDATNRLGFSILRHHTFNNHNNVAFSPCGLASVLVALFEGSDGHSSYEIFEALHAPFDRDVVRIGYRDIHRRLRSYFYLHENVLSGLSLSKENVTIRSGYEAILRFYGYDLGDGSSEGGMVTTIASAERGQDDPENSTPVQATEQTTEILTTTPRYSSTVLPETTTDKYLPSTTHQVEVTEIKLETTTFAPTEKPTDLPNESLDERFGETTSTQMPENILREPLQTTSTARPTFATKIPTTAVPTTIPTETPYVSETTTPLFQTTTFPASRYTYPSADETTITPFTEMVSTTSKPSYLFTFKPPITTTTLPELMTKRFYNVPTTIPSLPTIRPAATDSTKLLNSLTTIPTPTAIRLSPSDFSSARIVNTRNSKVYRVKKDASIYNSFVPLTPIGYGVPSDSNFYDPYFSYATPNPSELHYPEVNPIFAAKDLEYEHHHDEVDHIFYLNPHDSIRMGFKVYNTILRFAYVAGIQASVMELPLDSDNYSLLIFVPDQPIEEMVHALCSHLSPSLTSIRAALRENWIKTMIPKFYLKGNVVLTGDLMKMGIQDIFEPNKADFSPMTDEFGIYARHIEQSITVNIRTHANNQLRRYAQQFFDPIKVPVNRPFVFVIIDNELDLAIMVGRVLNPLNSRIL</sequence>
<gene>
    <name evidence="5" type="primary">SERPINE1</name>
    <name evidence="5" type="ORF">Bhyg_14402</name>
</gene>
<name>A0A9Q0RX94_9DIPT</name>
<dbReference type="Pfam" id="PF00079">
    <property type="entry name" value="Serpin"/>
    <property type="match status" value="1"/>
</dbReference>
<organism evidence="5 6">
    <name type="scientific">Pseudolycoriella hygida</name>
    <dbReference type="NCBI Taxonomy" id="35572"/>
    <lineage>
        <taxon>Eukaryota</taxon>
        <taxon>Metazoa</taxon>
        <taxon>Ecdysozoa</taxon>
        <taxon>Arthropoda</taxon>
        <taxon>Hexapoda</taxon>
        <taxon>Insecta</taxon>
        <taxon>Pterygota</taxon>
        <taxon>Neoptera</taxon>
        <taxon>Endopterygota</taxon>
        <taxon>Diptera</taxon>
        <taxon>Nematocera</taxon>
        <taxon>Sciaroidea</taxon>
        <taxon>Sciaridae</taxon>
        <taxon>Pseudolycoriella</taxon>
    </lineage>
</organism>
<dbReference type="InterPro" id="IPR042185">
    <property type="entry name" value="Serpin_sf_2"/>
</dbReference>
<evidence type="ECO:0000256" key="1">
    <source>
        <dbReference type="ARBA" id="ARBA00022690"/>
    </source>
</evidence>